<dbReference type="PANTHER" id="PTHR18868">
    <property type="entry name" value="OS07G0665300 PROTEIN-RELATED"/>
    <property type="match status" value="1"/>
</dbReference>
<dbReference type="InterPro" id="IPR009003">
    <property type="entry name" value="Peptidase_S1_PA"/>
</dbReference>
<evidence type="ECO:0000313" key="2">
    <source>
        <dbReference type="Proteomes" id="UP001497457"/>
    </source>
</evidence>
<reference evidence="1 2" key="2">
    <citation type="submission" date="2024-10" db="EMBL/GenBank/DDBJ databases">
        <authorList>
            <person name="Ryan C."/>
        </authorList>
    </citation>
    <scope>NUCLEOTIDE SEQUENCE [LARGE SCALE GENOMIC DNA]</scope>
</reference>
<accession>A0ABC8VYL8</accession>
<protein>
    <submittedName>
        <fullName evidence="1">Uncharacterized protein</fullName>
    </submittedName>
</protein>
<proteinExistence type="predicted"/>
<dbReference type="AlphaFoldDB" id="A0ABC8VYL8"/>
<gene>
    <name evidence="1" type="ORF">URODEC1_LOCUS7361</name>
</gene>
<dbReference type="EMBL" id="OZ075121">
    <property type="protein sequence ID" value="CAL4897638.1"/>
    <property type="molecule type" value="Genomic_DNA"/>
</dbReference>
<organism evidence="1 2">
    <name type="scientific">Urochloa decumbens</name>
    <dbReference type="NCBI Taxonomy" id="240449"/>
    <lineage>
        <taxon>Eukaryota</taxon>
        <taxon>Viridiplantae</taxon>
        <taxon>Streptophyta</taxon>
        <taxon>Embryophyta</taxon>
        <taxon>Tracheophyta</taxon>
        <taxon>Spermatophyta</taxon>
        <taxon>Magnoliopsida</taxon>
        <taxon>Liliopsida</taxon>
        <taxon>Poales</taxon>
        <taxon>Poaceae</taxon>
        <taxon>PACMAD clade</taxon>
        <taxon>Panicoideae</taxon>
        <taxon>Panicodae</taxon>
        <taxon>Paniceae</taxon>
        <taxon>Melinidinae</taxon>
        <taxon>Urochloa</taxon>
    </lineage>
</organism>
<sequence>MINRGMVLFNIFEEPFGDIYPKGVWGRFRKSVSSKISRSVVALSSFIGETRFFACTGVFIDFDDTCLNILTSASLVRTCIGKSKIVGNLKIEVLLPNNRCEVGTLKHYSLHYNVALVSVKKCCASPPAVDLKHRSPMDLKCERINTKVVAVGWFVQSGTLMAANGKLIIGSGKLDCRILSYSTCKITKAGIGGPLVDLDGNFVGMNFHGLNYHCKRIGTPFLNREDLCGILEYFKTKNTKYPKIGGSKGVIVEDVDGQINKWPVPYSCWRDPSDLKKDRASYKHAVSTGGCPVRYSRSNGF</sequence>
<evidence type="ECO:0000313" key="1">
    <source>
        <dbReference type="EMBL" id="CAL4897638.1"/>
    </source>
</evidence>
<dbReference type="Proteomes" id="UP001497457">
    <property type="component" value="Chromosome 11b"/>
</dbReference>
<name>A0ABC8VYL8_9POAL</name>
<dbReference type="PANTHER" id="PTHR18868:SF45">
    <property type="entry name" value="OS03G0109900 PROTEIN"/>
    <property type="match status" value="1"/>
</dbReference>
<reference evidence="2" key="1">
    <citation type="submission" date="2024-06" db="EMBL/GenBank/DDBJ databases">
        <authorList>
            <person name="Ryan C."/>
        </authorList>
    </citation>
    <scope>NUCLEOTIDE SEQUENCE [LARGE SCALE GENOMIC DNA]</scope>
</reference>
<dbReference type="Gene3D" id="2.40.10.120">
    <property type="match status" value="1"/>
</dbReference>
<dbReference type="Pfam" id="PF13365">
    <property type="entry name" value="Trypsin_2"/>
    <property type="match status" value="1"/>
</dbReference>
<dbReference type="SUPFAM" id="SSF50494">
    <property type="entry name" value="Trypsin-like serine proteases"/>
    <property type="match status" value="1"/>
</dbReference>
<keyword evidence="2" id="KW-1185">Reference proteome</keyword>